<dbReference type="EMBL" id="QGML01000004">
    <property type="protein sequence ID" value="TVY94509.1"/>
    <property type="molecule type" value="Genomic_DNA"/>
</dbReference>
<keyword evidence="3" id="KW-1185">Reference proteome</keyword>
<dbReference type="Proteomes" id="UP000315522">
    <property type="component" value="Unassembled WGS sequence"/>
</dbReference>
<dbReference type="InterPro" id="IPR053175">
    <property type="entry name" value="DHMBA_Reg_Transcription_Factor"/>
</dbReference>
<gene>
    <name evidence="2" type="ORF">LAWI1_G000108</name>
</gene>
<sequence>MLSWQWSIAASHPVAVRCAGREESRRQCPGYKDEFDIVFRNETQATEKRARKTLNTKRQGILDDNEPDFATSLGDNSNMQETSSSRLAMMLSTSEALSVPIEQQAPCFFVTNFILPSSDTRGTGTGHFDYLAPLMKTAGLDSPLSIAFQAVAMAALANRPNSRGRGLLPKAMGQYAKALKATNLALQNPAQQKSDQTLAAILMLGFFETVLTQSNSAQAWYSHADGAIQVVRMRDYRTAPEYSTESRLCQDLITDTIASIPFFLGWRVGQGGDLTAGEPSNGDARSKNFLSPSSVDAYFAMWPLFSISATDSITDLQRAWVKGRLVFIGEVIGLSHAKVLSGLRLPSMIIRRDNMGHAAPTPEMLAAAVTRGVYAPNSHSHGASNPPTNEETTPQSPFNPASFPSAGPGTSQNNDGAANPAQGQGQPLYTLNPLQQRQAMQKEAYEKERASLLKKASNSQGDAVEMLAAKFLAV</sequence>
<comment type="caution">
    <text evidence="2">The sequence shown here is derived from an EMBL/GenBank/DDBJ whole genome shotgun (WGS) entry which is preliminary data.</text>
</comment>
<evidence type="ECO:0000313" key="2">
    <source>
        <dbReference type="EMBL" id="TVY94509.1"/>
    </source>
</evidence>
<dbReference type="PANTHER" id="PTHR38791:SF13">
    <property type="entry name" value="ZN(2)-C6 FUNGAL-TYPE DOMAIN-CONTAINING PROTEIN"/>
    <property type="match status" value="1"/>
</dbReference>
<proteinExistence type="predicted"/>
<feature type="compositionally biased region" description="Polar residues" evidence="1">
    <location>
        <begin position="408"/>
        <end position="428"/>
    </location>
</feature>
<feature type="region of interest" description="Disordered" evidence="1">
    <location>
        <begin position="61"/>
        <end position="80"/>
    </location>
</feature>
<reference evidence="2 3" key="1">
    <citation type="submission" date="2018-05" db="EMBL/GenBank/DDBJ databases">
        <title>Genome sequencing and assembly of the regulated plant pathogen Lachnellula willkommii and related sister species for the development of diagnostic species identification markers.</title>
        <authorList>
            <person name="Giroux E."/>
            <person name="Bilodeau G."/>
        </authorList>
    </citation>
    <scope>NUCLEOTIDE SEQUENCE [LARGE SCALE GENOMIC DNA]</scope>
    <source>
        <strain evidence="2 3">CBS 172.35</strain>
    </source>
</reference>
<evidence type="ECO:0000313" key="3">
    <source>
        <dbReference type="Proteomes" id="UP000315522"/>
    </source>
</evidence>
<organism evidence="2 3">
    <name type="scientific">Lachnellula willkommii</name>
    <dbReference type="NCBI Taxonomy" id="215461"/>
    <lineage>
        <taxon>Eukaryota</taxon>
        <taxon>Fungi</taxon>
        <taxon>Dikarya</taxon>
        <taxon>Ascomycota</taxon>
        <taxon>Pezizomycotina</taxon>
        <taxon>Leotiomycetes</taxon>
        <taxon>Helotiales</taxon>
        <taxon>Lachnaceae</taxon>
        <taxon>Lachnellula</taxon>
    </lineage>
</organism>
<dbReference type="Pfam" id="PF11951">
    <property type="entry name" value="Fungal_trans_2"/>
    <property type="match status" value="1"/>
</dbReference>
<evidence type="ECO:0000256" key="1">
    <source>
        <dbReference type="SAM" id="MobiDB-lite"/>
    </source>
</evidence>
<protein>
    <submittedName>
        <fullName evidence="2">Uncharacterized protein</fullName>
    </submittedName>
</protein>
<feature type="compositionally biased region" description="Polar residues" evidence="1">
    <location>
        <begin position="377"/>
        <end position="399"/>
    </location>
</feature>
<dbReference type="PANTHER" id="PTHR38791">
    <property type="entry name" value="ZN(II)2CYS6 TRANSCRIPTION FACTOR (EUROFUNG)-RELATED-RELATED"/>
    <property type="match status" value="1"/>
</dbReference>
<dbReference type="InterPro" id="IPR021858">
    <property type="entry name" value="Fun_TF"/>
</dbReference>
<feature type="region of interest" description="Disordered" evidence="1">
    <location>
        <begin position="375"/>
        <end position="428"/>
    </location>
</feature>
<dbReference type="AlphaFoldDB" id="A0A559MNG9"/>
<accession>A0A559MNG9</accession>
<name>A0A559MNG9_9HELO</name>